<dbReference type="GO" id="GO:0090313">
    <property type="term" value="P:regulation of protein targeting to membrane"/>
    <property type="evidence" value="ECO:0007669"/>
    <property type="project" value="TreeGrafter"/>
</dbReference>
<gene>
    <name evidence="2" type="ORF">C7H52_05425</name>
</gene>
<dbReference type="InterPro" id="IPR052894">
    <property type="entry name" value="AsmA-related"/>
</dbReference>
<accession>A0A2T1NE96</accession>
<dbReference type="EMBL" id="PXOQ01000007">
    <property type="protein sequence ID" value="PSG90719.1"/>
    <property type="molecule type" value="Genomic_DNA"/>
</dbReference>
<proteinExistence type="predicted"/>
<keyword evidence="3" id="KW-1185">Reference proteome</keyword>
<comment type="caution">
    <text evidence="2">The sequence shown here is derived from an EMBL/GenBank/DDBJ whole genome shotgun (WGS) entry which is preliminary data.</text>
</comment>
<evidence type="ECO:0000313" key="2">
    <source>
        <dbReference type="EMBL" id="PSG90719.1"/>
    </source>
</evidence>
<evidence type="ECO:0000256" key="1">
    <source>
        <dbReference type="SAM" id="Phobius"/>
    </source>
</evidence>
<dbReference type="Proteomes" id="UP000238426">
    <property type="component" value="Unassembled WGS sequence"/>
</dbReference>
<sequence>MKKALKIIGVTVLVIVVFLLASPFIFQNKIKGLVKEFINENLNAKVDFKDASLSFLSSFPKANVTIDELTITNFAPFENEKLADIKSISFDFDIKELFKKAEEDPIQVKEIYINEALITLKTNKNGQVNWDIAKEKATTINEENSDQNFIFQLDKYAINNSALTYLDEAGDVSFYVTDLNHSGSGTFSEKLSDLTTTSKAKLSLKVGGTEYLTQNTLDLEAVIGLDLENNKYTFKENEAIINQLPVTFSGYFQQLENSQQMDISFKNKGATFKDFLAVLPAAYSKDLNQVNTTGNFDVTGEIKGELSETTIPNLDINIMSNNASFKYNTLPKGVKDIVINATIKNTTGNPEDTYVDLKTLNFKIDQDQFKSSALIKNLTSNIAVNANIDGVLNLANLTKAYPIDLENELTGILRARLNTSFDMDAIEKNAYQRIKNNGNLSLEGFNFKSEELLNPVQISMAKIAFTPTVVNLEQFTAKTGKSDIQATGTLNNLLGFILSDKNLQGNFNLNSNVFSLNDFMSKESTVNSETDLKTDMNKKAGSNQASIKIPAFLDATVNAKANTVYYDNILLKEVKGQLVIKDQEAKVTNLTSNLFGGNLSFNGLVNTKNDVPTFSMNLNANQFNIAESFNNLELLQALAPLAKLIEGKLTSDISLSGSLNNDFTPNLATLTGNALAELISTEFKPKNEKVLAALENKLSFLDFSKLNLNNLKTNIAFNDGTIAVAPFTVNYNDITVEIGGTHNLQNQLNYEAVLQVPAKYLGSDINRLIGRINDNEVNNLTIPVTANISGNLTSPTVNTDLTSGVKNLTAQLIEIEKQKLIGKGKDKIKDLLSNTSGGNGATKDSTKTSTGGAIKDVFSNVLNGGNSTPKDSTKSTSNTVKDVLSIFGKKKKAKDTLN</sequence>
<dbReference type="AlphaFoldDB" id="A0A2T1NE96"/>
<name>A0A2T1NE96_9FLAO</name>
<dbReference type="OrthoDB" id="596403at2"/>
<dbReference type="GO" id="GO:0005886">
    <property type="term" value="C:plasma membrane"/>
    <property type="evidence" value="ECO:0007669"/>
    <property type="project" value="TreeGrafter"/>
</dbReference>
<keyword evidence="1" id="KW-1133">Transmembrane helix</keyword>
<reference evidence="2 3" key="1">
    <citation type="submission" date="2018-03" db="EMBL/GenBank/DDBJ databases">
        <title>Mesoflavibacter sp. HG37 and Mesoflavibacter sp. HG96 sp.nov., two marine bacteria isolated from seawater of Western Pacific Ocean.</title>
        <authorList>
            <person name="Cheng H."/>
            <person name="Wu Y.-H."/>
            <person name="Guo L.-L."/>
            <person name="Xu X.-W."/>
        </authorList>
    </citation>
    <scope>NUCLEOTIDE SEQUENCE [LARGE SCALE GENOMIC DNA]</scope>
    <source>
        <strain evidence="2 3">KCTC 32269</strain>
    </source>
</reference>
<evidence type="ECO:0000313" key="3">
    <source>
        <dbReference type="Proteomes" id="UP000238426"/>
    </source>
</evidence>
<protein>
    <submittedName>
        <fullName evidence="2">AsmA family protein</fullName>
    </submittedName>
</protein>
<dbReference type="PANTHER" id="PTHR30441:SF8">
    <property type="entry name" value="DUF748 DOMAIN-CONTAINING PROTEIN"/>
    <property type="match status" value="1"/>
</dbReference>
<feature type="transmembrane region" description="Helical" evidence="1">
    <location>
        <begin position="7"/>
        <end position="26"/>
    </location>
</feature>
<keyword evidence="1" id="KW-0812">Transmembrane</keyword>
<organism evidence="2 3">
    <name type="scientific">Aurantibacter aestuarii</name>
    <dbReference type="NCBI Taxonomy" id="1266046"/>
    <lineage>
        <taxon>Bacteria</taxon>
        <taxon>Pseudomonadati</taxon>
        <taxon>Bacteroidota</taxon>
        <taxon>Flavobacteriia</taxon>
        <taxon>Flavobacteriales</taxon>
        <taxon>Flavobacteriaceae</taxon>
        <taxon>Aurantibacter</taxon>
    </lineage>
</organism>
<dbReference type="PANTHER" id="PTHR30441">
    <property type="entry name" value="DUF748 DOMAIN-CONTAINING PROTEIN"/>
    <property type="match status" value="1"/>
</dbReference>
<dbReference type="RefSeq" id="WP_106462860.1">
    <property type="nucleotide sequence ID" value="NZ_PXOQ01000007.1"/>
</dbReference>
<keyword evidence="1" id="KW-0472">Membrane</keyword>